<feature type="domain" description="Metallo-beta-lactamase" evidence="1">
    <location>
        <begin position="36"/>
        <end position="255"/>
    </location>
</feature>
<evidence type="ECO:0000259" key="1">
    <source>
        <dbReference type="SMART" id="SM00849"/>
    </source>
</evidence>
<organism evidence="2">
    <name type="scientific">Paraconexibacter sp. AEG42_29</name>
    <dbReference type="NCBI Taxonomy" id="2997339"/>
    <lineage>
        <taxon>Bacteria</taxon>
        <taxon>Bacillati</taxon>
        <taxon>Actinomycetota</taxon>
        <taxon>Thermoleophilia</taxon>
        <taxon>Solirubrobacterales</taxon>
        <taxon>Paraconexibacteraceae</taxon>
        <taxon>Paraconexibacter</taxon>
    </lineage>
</organism>
<name>A0AAU7APD6_9ACTN</name>
<dbReference type="PANTHER" id="PTHR23131">
    <property type="entry name" value="ENDORIBONUCLEASE LACTB2"/>
    <property type="match status" value="1"/>
</dbReference>
<sequence length="341" mass="35812">MSGVRASGAGSRTPPGAPVAPGIHLLPVPTGLPVGDVNVYLIDGERPTLVDCGPRGAAPLAALQAALDAHGVRLADLGLLVVTHPHPDHFGLAAEFVRQSGVAVACLDAGAAVLEDWDAWTLLNDDAVHHGLLRHGVPRELAQSLRADGHSGRAYAESVPVARTLRAGELLTLGDRTFEVLHLPGHSPADTALLDRTAGVLLAGDHLLAAISSNAIVARPFGDVWDGRRPAALLDYRRSLRRTRALEVDLVLGGHGPPVTGHRALIDARLAAHDARADRLLALAGAEPVTAHELAVRLWGQVAVAQAFATLSEVLGHLDLLIERGRLVEDRTAAVIRFRAT</sequence>
<evidence type="ECO:0000313" key="2">
    <source>
        <dbReference type="EMBL" id="XAY03538.1"/>
    </source>
</evidence>
<dbReference type="RefSeq" id="WP_354700094.1">
    <property type="nucleotide sequence ID" value="NZ_CP114014.1"/>
</dbReference>
<dbReference type="KEGG" id="parq:DSM112329_00357"/>
<dbReference type="Pfam" id="PF00753">
    <property type="entry name" value="Lactamase_B"/>
    <property type="match status" value="1"/>
</dbReference>
<dbReference type="SMART" id="SM00849">
    <property type="entry name" value="Lactamase_B"/>
    <property type="match status" value="1"/>
</dbReference>
<reference evidence="2" key="1">
    <citation type="submission" date="2022-12" db="EMBL/GenBank/DDBJ databases">
        <title>Paraconexibacter alkalitolerans sp. nov. and Baekduia alba sp. nov., isolated from soil and emended description of the genera Paraconexibacter (Chun et al., 2020) and Baekduia (An et al., 2020).</title>
        <authorList>
            <person name="Vieira S."/>
            <person name="Huber K.J."/>
            <person name="Geppert A."/>
            <person name="Wolf J."/>
            <person name="Neumann-Schaal M."/>
            <person name="Muesken M."/>
            <person name="Overmann J."/>
        </authorList>
    </citation>
    <scope>NUCLEOTIDE SEQUENCE</scope>
    <source>
        <strain evidence="2">AEG42_29</strain>
    </source>
</reference>
<dbReference type="SUPFAM" id="SSF56281">
    <property type="entry name" value="Metallo-hydrolase/oxidoreductase"/>
    <property type="match status" value="1"/>
</dbReference>
<dbReference type="InterPro" id="IPR001279">
    <property type="entry name" value="Metallo-B-lactamas"/>
</dbReference>
<protein>
    <recommendedName>
        <fullName evidence="1">Metallo-beta-lactamase domain-containing protein</fullName>
    </recommendedName>
</protein>
<gene>
    <name evidence="2" type="ORF">DSM112329_00357</name>
</gene>
<dbReference type="EMBL" id="CP114014">
    <property type="protein sequence ID" value="XAY03538.1"/>
    <property type="molecule type" value="Genomic_DNA"/>
</dbReference>
<dbReference type="InterPro" id="IPR050662">
    <property type="entry name" value="Sec-metab_biosynth-thioest"/>
</dbReference>
<dbReference type="InterPro" id="IPR036866">
    <property type="entry name" value="RibonucZ/Hydroxyglut_hydro"/>
</dbReference>
<dbReference type="AlphaFoldDB" id="A0AAU7APD6"/>
<dbReference type="PANTHER" id="PTHR23131:SF4">
    <property type="entry name" value="METALLO-BETA-LACTAMASE SUPERFAMILY POTEIN"/>
    <property type="match status" value="1"/>
</dbReference>
<dbReference type="Gene3D" id="3.60.15.10">
    <property type="entry name" value="Ribonuclease Z/Hydroxyacylglutathione hydrolase-like"/>
    <property type="match status" value="1"/>
</dbReference>
<proteinExistence type="predicted"/>
<accession>A0AAU7APD6</accession>